<feature type="compositionally biased region" description="Gly residues" evidence="1">
    <location>
        <begin position="135"/>
        <end position="144"/>
    </location>
</feature>
<feature type="compositionally biased region" description="Gly residues" evidence="1">
    <location>
        <begin position="54"/>
        <end position="64"/>
    </location>
</feature>
<dbReference type="AlphaFoldDB" id="A0A3L6G1R8"/>
<sequence length="144" mass="14313">IKTRPPDLGWTVGIGWPAWASPTASWGGGARPRGGGLAGDEGRGRLAGLWGNPSGRGGRGGRGEFSGRVWVGAEAPEGGGSRRGGSAAGLIYSGEQSSATESKTRGDRGWRGPLPQGGLRGLLGGDGDATETRVDGGGCTANDG</sequence>
<evidence type="ECO:0000313" key="3">
    <source>
        <dbReference type="Proteomes" id="UP000251960"/>
    </source>
</evidence>
<proteinExistence type="predicted"/>
<evidence type="ECO:0000313" key="2">
    <source>
        <dbReference type="EMBL" id="PWZ41058.1"/>
    </source>
</evidence>
<dbReference type="EMBL" id="NCVQ01000003">
    <property type="protein sequence ID" value="PWZ41058.1"/>
    <property type="molecule type" value="Genomic_DNA"/>
</dbReference>
<feature type="non-terminal residue" evidence="2">
    <location>
        <position position="1"/>
    </location>
</feature>
<gene>
    <name evidence="2" type="ORF">Zm00014a_028941</name>
</gene>
<protein>
    <submittedName>
        <fullName evidence="2">Uncharacterized protein</fullName>
    </submittedName>
</protein>
<feature type="region of interest" description="Disordered" evidence="1">
    <location>
        <begin position="21"/>
        <end position="144"/>
    </location>
</feature>
<organism evidence="2 3">
    <name type="scientific">Zea mays</name>
    <name type="common">Maize</name>
    <dbReference type="NCBI Taxonomy" id="4577"/>
    <lineage>
        <taxon>Eukaryota</taxon>
        <taxon>Viridiplantae</taxon>
        <taxon>Streptophyta</taxon>
        <taxon>Embryophyta</taxon>
        <taxon>Tracheophyta</taxon>
        <taxon>Spermatophyta</taxon>
        <taxon>Magnoliopsida</taxon>
        <taxon>Liliopsida</taxon>
        <taxon>Poales</taxon>
        <taxon>Poaceae</taxon>
        <taxon>PACMAD clade</taxon>
        <taxon>Panicoideae</taxon>
        <taxon>Andropogonodae</taxon>
        <taxon>Andropogoneae</taxon>
        <taxon>Tripsacinae</taxon>
        <taxon>Zea</taxon>
    </lineage>
</organism>
<evidence type="ECO:0000256" key="1">
    <source>
        <dbReference type="SAM" id="MobiDB-lite"/>
    </source>
</evidence>
<name>A0A3L6G1R8_MAIZE</name>
<accession>A0A3L6G1R8</accession>
<reference evidence="2 3" key="1">
    <citation type="journal article" date="2018" name="Nat. Genet.">
        <title>Extensive intraspecific gene order and gene structural variations between Mo17 and other maize genomes.</title>
        <authorList>
            <person name="Sun S."/>
            <person name="Zhou Y."/>
            <person name="Chen J."/>
            <person name="Shi J."/>
            <person name="Zhao H."/>
            <person name="Zhao H."/>
            <person name="Song W."/>
            <person name="Zhang M."/>
            <person name="Cui Y."/>
            <person name="Dong X."/>
            <person name="Liu H."/>
            <person name="Ma X."/>
            <person name="Jiao Y."/>
            <person name="Wang B."/>
            <person name="Wei X."/>
            <person name="Stein J.C."/>
            <person name="Glaubitz J.C."/>
            <person name="Lu F."/>
            <person name="Yu G."/>
            <person name="Liang C."/>
            <person name="Fengler K."/>
            <person name="Li B."/>
            <person name="Rafalski A."/>
            <person name="Schnable P.S."/>
            <person name="Ware D.H."/>
            <person name="Buckler E.S."/>
            <person name="Lai J."/>
        </authorList>
    </citation>
    <scope>NUCLEOTIDE SEQUENCE [LARGE SCALE GENOMIC DNA]</scope>
    <source>
        <strain evidence="3">cv. Missouri 17</strain>
        <tissue evidence="2">Seedling</tissue>
    </source>
</reference>
<comment type="caution">
    <text evidence="2">The sequence shown here is derived from an EMBL/GenBank/DDBJ whole genome shotgun (WGS) entry which is preliminary data.</text>
</comment>
<dbReference type="Proteomes" id="UP000251960">
    <property type="component" value="Chromosome 2"/>
</dbReference>
<feature type="compositionally biased region" description="Gly residues" evidence="1">
    <location>
        <begin position="77"/>
        <end position="87"/>
    </location>
</feature>
<feature type="compositionally biased region" description="Gly residues" evidence="1">
    <location>
        <begin position="118"/>
        <end position="127"/>
    </location>
</feature>
<feature type="compositionally biased region" description="Gly residues" evidence="1">
    <location>
        <begin position="26"/>
        <end position="39"/>
    </location>
</feature>